<feature type="domain" description="Enolase C-terminal TIM barrel" evidence="11">
    <location>
        <begin position="183"/>
        <end position="482"/>
    </location>
</feature>
<dbReference type="InterPro" id="IPR020809">
    <property type="entry name" value="Enolase_CS"/>
</dbReference>
<dbReference type="SMART" id="SM01192">
    <property type="entry name" value="Enolase_C"/>
    <property type="match status" value="1"/>
</dbReference>
<dbReference type="SFLD" id="SFLDS00001">
    <property type="entry name" value="Enolase"/>
    <property type="match status" value="1"/>
</dbReference>
<dbReference type="Gene3D" id="3.30.390.10">
    <property type="entry name" value="Enolase-like, N-terminal domain"/>
    <property type="match status" value="1"/>
</dbReference>
<feature type="domain" description="Enolase N-terminal" evidence="12">
    <location>
        <begin position="41"/>
        <end position="173"/>
    </location>
</feature>
<protein>
    <recommendedName>
        <fullName evidence="5">Enolase</fullName>
        <ecNumber evidence="4">4.2.1.11</ecNumber>
    </recommendedName>
    <alternativeName>
        <fullName evidence="9">2-phosphoglycerate dehydratase</fullName>
    </alternativeName>
</protein>
<dbReference type="GO" id="GO:0000287">
    <property type="term" value="F:magnesium ion binding"/>
    <property type="evidence" value="ECO:0007669"/>
    <property type="project" value="InterPro"/>
</dbReference>
<dbReference type="PANTHER" id="PTHR11902:SF6">
    <property type="entry name" value="ENOLASE"/>
    <property type="match status" value="1"/>
</dbReference>
<keyword evidence="7" id="KW-0324">Glycolysis</keyword>
<evidence type="ECO:0000313" key="13">
    <source>
        <dbReference type="EMBL" id="CZR51761.1"/>
    </source>
</evidence>
<evidence type="ECO:0000256" key="2">
    <source>
        <dbReference type="ARBA" id="ARBA00005031"/>
    </source>
</evidence>
<dbReference type="SFLD" id="SFLDG00178">
    <property type="entry name" value="enolase"/>
    <property type="match status" value="1"/>
</dbReference>
<dbReference type="Proteomes" id="UP000184330">
    <property type="component" value="Unassembled WGS sequence"/>
</dbReference>
<dbReference type="GO" id="GO:0004634">
    <property type="term" value="F:phosphopyruvate hydratase activity"/>
    <property type="evidence" value="ECO:0007669"/>
    <property type="project" value="UniProtKB-EC"/>
</dbReference>
<evidence type="ECO:0000256" key="5">
    <source>
        <dbReference type="ARBA" id="ARBA00017068"/>
    </source>
</evidence>
<proteinExistence type="inferred from homology"/>
<dbReference type="EMBL" id="FJOG01000002">
    <property type="protein sequence ID" value="CZR51761.1"/>
    <property type="molecule type" value="Genomic_DNA"/>
</dbReference>
<dbReference type="AlphaFoldDB" id="A0A1L7WG68"/>
<dbReference type="UniPathway" id="UPA00109">
    <property type="reaction ID" value="UER00187"/>
</dbReference>
<dbReference type="PRINTS" id="PR00148">
    <property type="entry name" value="ENOLASE"/>
</dbReference>
<evidence type="ECO:0000256" key="3">
    <source>
        <dbReference type="ARBA" id="ARBA00009604"/>
    </source>
</evidence>
<dbReference type="InterPro" id="IPR029017">
    <property type="entry name" value="Enolase-like_N"/>
</dbReference>
<evidence type="ECO:0000259" key="12">
    <source>
        <dbReference type="SMART" id="SM01193"/>
    </source>
</evidence>
<dbReference type="CDD" id="cd03313">
    <property type="entry name" value="enolase"/>
    <property type="match status" value="1"/>
</dbReference>
<evidence type="ECO:0000256" key="10">
    <source>
        <dbReference type="ARBA" id="ARBA00048333"/>
    </source>
</evidence>
<keyword evidence="8" id="KW-0456">Lyase</keyword>
<dbReference type="EC" id="4.2.1.11" evidence="4"/>
<dbReference type="Gene3D" id="3.20.20.120">
    <property type="entry name" value="Enolase-like C-terminal domain"/>
    <property type="match status" value="1"/>
</dbReference>
<dbReference type="OrthoDB" id="1739814at2759"/>
<dbReference type="InterPro" id="IPR020811">
    <property type="entry name" value="Enolase_N"/>
</dbReference>
<evidence type="ECO:0000256" key="4">
    <source>
        <dbReference type="ARBA" id="ARBA00012058"/>
    </source>
</evidence>
<dbReference type="InterPro" id="IPR000941">
    <property type="entry name" value="Enolase"/>
</dbReference>
<evidence type="ECO:0000256" key="7">
    <source>
        <dbReference type="ARBA" id="ARBA00023152"/>
    </source>
</evidence>
<sequence>MPFADLDQDIKTHTPPRFIEDYLFLDDKIQITVPLTMPSYITSITAAQRLDSRGNPTVQVTLTTDRGTFRGLVPSGASTGIHEALELRDTESSAYGGKGVLQAVLNVTSTIAPALIAKRFNVETQQREIDRFLCELDGTKGKKRLGANAILGVSMACARAGAAAAGIPLYEFLRHEAGAPKAPYVLPVPFFNVLNGGVHSGNTMAFQEIMIAPIGASSITEAVRMGAETYQQLKKVITKKFGASATSIGDEGGFAPPISQPHEALDLLVEAVAAAGYTGKIKFAMDPASSEFFQDGQYNLGLKDKKSPKLTPAELSSLYRELIKKYPIVLLEDPFAEDDWETWSKFMAKDREVDDGELAMPEIVGDDLTVTNVERVKEAKEKEACNGLLLKINQIGTISEAIAAANQAFSYGWGVFVSHRSGETTDDFIADLTVGLRTGHLKTGAPARGERVVKYNRLMDIEDEIRASGEEMKYAGKEFRTAHGRMVDPKIPFNVYGY</sequence>
<evidence type="ECO:0000313" key="14">
    <source>
        <dbReference type="Proteomes" id="UP000184330"/>
    </source>
</evidence>
<gene>
    <name evidence="13" type="ORF">PAC_01638</name>
</gene>
<comment type="cofactor">
    <cofactor evidence="1">
        <name>Mg(2+)</name>
        <dbReference type="ChEBI" id="CHEBI:18420"/>
    </cofactor>
</comment>
<accession>A0A1L7WG68</accession>
<dbReference type="SFLD" id="SFLDF00002">
    <property type="entry name" value="enolase"/>
    <property type="match status" value="1"/>
</dbReference>
<dbReference type="SUPFAM" id="SSF51604">
    <property type="entry name" value="Enolase C-terminal domain-like"/>
    <property type="match status" value="1"/>
</dbReference>
<dbReference type="GO" id="GO:0000015">
    <property type="term" value="C:phosphopyruvate hydratase complex"/>
    <property type="evidence" value="ECO:0007669"/>
    <property type="project" value="InterPro"/>
</dbReference>
<evidence type="ECO:0000256" key="1">
    <source>
        <dbReference type="ARBA" id="ARBA00001946"/>
    </source>
</evidence>
<dbReference type="SUPFAM" id="SSF54826">
    <property type="entry name" value="Enolase N-terminal domain-like"/>
    <property type="match status" value="1"/>
</dbReference>
<dbReference type="GO" id="GO:0006096">
    <property type="term" value="P:glycolytic process"/>
    <property type="evidence" value="ECO:0007669"/>
    <property type="project" value="UniProtKB-UniPathway"/>
</dbReference>
<name>A0A1L7WG68_9HELO</name>
<evidence type="ECO:0000259" key="11">
    <source>
        <dbReference type="SMART" id="SM01192"/>
    </source>
</evidence>
<evidence type="ECO:0000256" key="6">
    <source>
        <dbReference type="ARBA" id="ARBA00022842"/>
    </source>
</evidence>
<evidence type="ECO:0000256" key="9">
    <source>
        <dbReference type="ARBA" id="ARBA00032132"/>
    </source>
</evidence>
<dbReference type="PROSITE" id="PS00164">
    <property type="entry name" value="ENOLASE"/>
    <property type="match status" value="1"/>
</dbReference>
<reference evidence="13 14" key="1">
    <citation type="submission" date="2016-03" db="EMBL/GenBank/DDBJ databases">
        <authorList>
            <person name="Ploux O."/>
        </authorList>
    </citation>
    <scope>NUCLEOTIDE SEQUENCE [LARGE SCALE GENOMIC DNA]</scope>
    <source>
        <strain evidence="13 14">UAMH 11012</strain>
    </source>
</reference>
<dbReference type="InterPro" id="IPR020810">
    <property type="entry name" value="Enolase_C"/>
</dbReference>
<keyword evidence="6" id="KW-0460">Magnesium</keyword>
<organism evidence="13 14">
    <name type="scientific">Phialocephala subalpina</name>
    <dbReference type="NCBI Taxonomy" id="576137"/>
    <lineage>
        <taxon>Eukaryota</taxon>
        <taxon>Fungi</taxon>
        <taxon>Dikarya</taxon>
        <taxon>Ascomycota</taxon>
        <taxon>Pezizomycotina</taxon>
        <taxon>Leotiomycetes</taxon>
        <taxon>Helotiales</taxon>
        <taxon>Mollisiaceae</taxon>
        <taxon>Phialocephala</taxon>
        <taxon>Phialocephala fortinii species complex</taxon>
    </lineage>
</organism>
<dbReference type="STRING" id="576137.A0A1L7WG68"/>
<comment type="similarity">
    <text evidence="3">Belongs to the enolase family.</text>
</comment>
<dbReference type="NCBIfam" id="TIGR01060">
    <property type="entry name" value="eno"/>
    <property type="match status" value="1"/>
</dbReference>
<comment type="pathway">
    <text evidence="2">Carbohydrate degradation; glycolysis; pyruvate from D-glyceraldehyde 3-phosphate: step 4/5.</text>
</comment>
<keyword evidence="14" id="KW-1185">Reference proteome</keyword>
<comment type="catalytic activity">
    <reaction evidence="10">
        <text>(2R)-2-phosphoglycerate = phosphoenolpyruvate + H2O</text>
        <dbReference type="Rhea" id="RHEA:10164"/>
        <dbReference type="ChEBI" id="CHEBI:15377"/>
        <dbReference type="ChEBI" id="CHEBI:58289"/>
        <dbReference type="ChEBI" id="CHEBI:58702"/>
        <dbReference type="EC" id="4.2.1.11"/>
    </reaction>
</comment>
<dbReference type="Pfam" id="PF00113">
    <property type="entry name" value="Enolase_C"/>
    <property type="match status" value="1"/>
</dbReference>
<dbReference type="SMART" id="SM01193">
    <property type="entry name" value="Enolase_N"/>
    <property type="match status" value="1"/>
</dbReference>
<dbReference type="Pfam" id="PF03952">
    <property type="entry name" value="Enolase_N"/>
    <property type="match status" value="1"/>
</dbReference>
<dbReference type="InterPro" id="IPR036849">
    <property type="entry name" value="Enolase-like_C_sf"/>
</dbReference>
<evidence type="ECO:0000256" key="8">
    <source>
        <dbReference type="ARBA" id="ARBA00023239"/>
    </source>
</evidence>
<dbReference type="PANTHER" id="PTHR11902">
    <property type="entry name" value="ENOLASE"/>
    <property type="match status" value="1"/>
</dbReference>
<dbReference type="HAMAP" id="MF_00318">
    <property type="entry name" value="Enolase"/>
    <property type="match status" value="1"/>
</dbReference>